<reference evidence="7 8" key="1">
    <citation type="submission" date="2018-11" db="EMBL/GenBank/DDBJ databases">
        <title>Genome sequencing of Lachnoanaerobaculum sp. KCOM 2030 (= ChDC B114).</title>
        <authorList>
            <person name="Kook J.-K."/>
            <person name="Park S.-N."/>
            <person name="Lim Y.K."/>
        </authorList>
    </citation>
    <scope>NUCLEOTIDE SEQUENCE [LARGE SCALE GENOMIC DNA]</scope>
    <source>
        <strain evidence="7 8">KCOM 2030</strain>
    </source>
</reference>
<proteinExistence type="inferred from homology"/>
<dbReference type="PANTHER" id="PTHR42988:SF2">
    <property type="entry name" value="CYCLIC NUCLEOTIDE PHOSPHODIESTERASE CBUA0032-RELATED"/>
    <property type="match status" value="1"/>
</dbReference>
<evidence type="ECO:0000256" key="1">
    <source>
        <dbReference type="ARBA" id="ARBA00022723"/>
    </source>
</evidence>
<evidence type="ECO:0000313" key="8">
    <source>
        <dbReference type="Proteomes" id="UP000272490"/>
    </source>
</evidence>
<organism evidence="7 8">
    <name type="scientific">Lachnoanaerobaculum gingivalis</name>
    <dbReference type="NCBI Taxonomy" id="2490855"/>
    <lineage>
        <taxon>Bacteria</taxon>
        <taxon>Bacillati</taxon>
        <taxon>Bacillota</taxon>
        <taxon>Clostridia</taxon>
        <taxon>Lachnospirales</taxon>
        <taxon>Lachnospiraceae</taxon>
        <taxon>Lachnoanaerobaculum</taxon>
    </lineage>
</organism>
<dbReference type="InterPro" id="IPR029052">
    <property type="entry name" value="Metallo-depent_PP-like"/>
</dbReference>
<comment type="similarity">
    <text evidence="4">Belongs to the cyclic nucleotide phosphodiesterase class-III family.</text>
</comment>
<keyword evidence="3" id="KW-0408">Iron</keyword>
<dbReference type="Pfam" id="PF17839">
    <property type="entry name" value="CNP_C_terminal"/>
    <property type="match status" value="1"/>
</dbReference>
<keyword evidence="2" id="KW-0378">Hydrolase</keyword>
<evidence type="ECO:0000313" key="7">
    <source>
        <dbReference type="EMBL" id="RRJ24994.1"/>
    </source>
</evidence>
<protein>
    <submittedName>
        <fullName evidence="7">Metallophosphoesterase</fullName>
    </submittedName>
</protein>
<evidence type="ECO:0000256" key="4">
    <source>
        <dbReference type="ARBA" id="ARBA00025742"/>
    </source>
</evidence>
<keyword evidence="8" id="KW-1185">Reference proteome</keyword>
<keyword evidence="1" id="KW-0479">Metal-binding</keyword>
<dbReference type="Gene3D" id="3.60.21.10">
    <property type="match status" value="1"/>
</dbReference>
<dbReference type="InterPro" id="IPR040869">
    <property type="entry name" value="CNP_C"/>
</dbReference>
<dbReference type="OrthoDB" id="2036332at2"/>
<evidence type="ECO:0000256" key="3">
    <source>
        <dbReference type="ARBA" id="ARBA00023004"/>
    </source>
</evidence>
<dbReference type="InterPro" id="IPR050884">
    <property type="entry name" value="CNP_phosphodiesterase-III"/>
</dbReference>
<evidence type="ECO:0000259" key="5">
    <source>
        <dbReference type="Pfam" id="PF00149"/>
    </source>
</evidence>
<dbReference type="GO" id="GO:0046872">
    <property type="term" value="F:metal ion binding"/>
    <property type="evidence" value="ECO:0007669"/>
    <property type="project" value="UniProtKB-KW"/>
</dbReference>
<dbReference type="GO" id="GO:0016787">
    <property type="term" value="F:hydrolase activity"/>
    <property type="evidence" value="ECO:0007669"/>
    <property type="project" value="UniProtKB-KW"/>
</dbReference>
<name>A0A3P3QUW1_9FIRM</name>
<dbReference type="Pfam" id="PF00149">
    <property type="entry name" value="Metallophos"/>
    <property type="match status" value="1"/>
</dbReference>
<dbReference type="Proteomes" id="UP000272490">
    <property type="component" value="Unassembled WGS sequence"/>
</dbReference>
<gene>
    <name evidence="7" type="ORF">EHV10_08705</name>
</gene>
<dbReference type="EMBL" id="RRCO01000004">
    <property type="protein sequence ID" value="RRJ24994.1"/>
    <property type="molecule type" value="Genomic_DNA"/>
</dbReference>
<feature type="domain" description="Calcineurin-like phosphoesterase" evidence="5">
    <location>
        <begin position="7"/>
        <end position="240"/>
    </location>
</feature>
<evidence type="ECO:0000256" key="2">
    <source>
        <dbReference type="ARBA" id="ARBA00022801"/>
    </source>
</evidence>
<dbReference type="RefSeq" id="WP_128674318.1">
    <property type="nucleotide sequence ID" value="NZ_CAUQHB010000047.1"/>
</dbReference>
<evidence type="ECO:0000259" key="6">
    <source>
        <dbReference type="Pfam" id="PF17839"/>
    </source>
</evidence>
<dbReference type="SUPFAM" id="SSF56300">
    <property type="entry name" value="Metallo-dependent phosphatases"/>
    <property type="match status" value="1"/>
</dbReference>
<dbReference type="AlphaFoldDB" id="A0A3P3QUW1"/>
<accession>A0A3P3QUW1</accession>
<dbReference type="InterPro" id="IPR004843">
    <property type="entry name" value="Calcineurin-like_PHP"/>
</dbReference>
<sequence length="383" mass="44503">MSEKTLNIMIATDLHYLSKSINDGGEAFANVMEKGDGKGMTYIEEIVDAFCNEVKKRRPDLVLLLGDLTFNGERVSHLELSQKLNSIVKEGIPIYLIPGNHDIDYERSFGFRGNEIYKVDSVCAKDFREIYADCGYKNYEYFDEYSGSYISKLRDDLYLIMLDTNSYHSNYLCKESILWLDKVLFELSKADAQILAVSHQNLLEQNYMFTEGFMIKNAEEIEALYAKYNVKLNLSGHMHIQHIEKNLITEIVTSSLAVSPNHFANIIYDEKSFEYFTECLKVEAVNDFENYSRQLFKGVGSRQLNKLFNTHTFDNDEEEDIQKMGRAFLRMNECYFAGEIFDTTGFEEGIRLWEDQHESFTSLYIKSILDSVFNEQNKFKLEL</sequence>
<dbReference type="PANTHER" id="PTHR42988">
    <property type="entry name" value="PHOSPHOHYDROLASE"/>
    <property type="match status" value="1"/>
</dbReference>
<feature type="domain" description="Cyclic nucleotide phosphodiesterase C-terminal" evidence="6">
    <location>
        <begin position="286"/>
        <end position="370"/>
    </location>
</feature>
<comment type="caution">
    <text evidence="7">The sequence shown here is derived from an EMBL/GenBank/DDBJ whole genome shotgun (WGS) entry which is preliminary data.</text>
</comment>